<sequence>MRVTQIADLAGTTPRAVRHYHRLGLLSVPPTVRGGREYGVEHLARLLRIRWLADGGLSLRQVAEILASDPASDEPPVSPAEARRRRVLHDLRAARGTIEAQRRSLDEQAQRVDELIARVEAGQALAPVPVALTRFYDAIEARVRALEEDPEILRTERQILQVLGSLGMVPDSAVPFVEALDEKEIELCAQQVIGFSRLPRLHGEEARQAAHALAERTVELSLRHKDLALAVLDDLPGGVAGRTLWHLTRVLFASGYPDPAQQAFAARLLELLLTSPDLAATFRRSVGEDPGR</sequence>
<dbReference type="InterPro" id="IPR047057">
    <property type="entry name" value="MerR_fam"/>
</dbReference>
<dbReference type="PROSITE" id="PS50937">
    <property type="entry name" value="HTH_MERR_2"/>
    <property type="match status" value="1"/>
</dbReference>
<dbReference type="Gene3D" id="1.10.1660.10">
    <property type="match status" value="1"/>
</dbReference>
<dbReference type="SMART" id="SM00422">
    <property type="entry name" value="HTH_MERR"/>
    <property type="match status" value="1"/>
</dbReference>
<dbReference type="EMBL" id="AKFT01000005">
    <property type="protein sequence ID" value="EJF47722.1"/>
    <property type="molecule type" value="Genomic_DNA"/>
</dbReference>
<dbReference type="OrthoDB" id="4569196at2"/>
<dbReference type="PATRIC" id="fig|1125718.3.peg.78"/>
<organism evidence="3 4">
    <name type="scientific">Actinomyces massiliensis F0489</name>
    <dbReference type="NCBI Taxonomy" id="1125718"/>
    <lineage>
        <taxon>Bacteria</taxon>
        <taxon>Bacillati</taxon>
        <taxon>Actinomycetota</taxon>
        <taxon>Actinomycetes</taxon>
        <taxon>Actinomycetales</taxon>
        <taxon>Actinomycetaceae</taxon>
        <taxon>Actinomyces</taxon>
    </lineage>
</organism>
<dbReference type="Proteomes" id="UP000002941">
    <property type="component" value="Unassembled WGS sequence"/>
</dbReference>
<dbReference type="PANTHER" id="PTHR30204">
    <property type="entry name" value="REDOX-CYCLING DRUG-SENSING TRANSCRIPTIONAL ACTIVATOR SOXR"/>
    <property type="match status" value="1"/>
</dbReference>
<keyword evidence="4" id="KW-1185">Reference proteome</keyword>
<keyword evidence="1" id="KW-0238">DNA-binding</keyword>
<name>J0NSA6_9ACTO</name>
<reference evidence="3 4" key="1">
    <citation type="submission" date="2012-05" db="EMBL/GenBank/DDBJ databases">
        <authorList>
            <person name="Harkins D.M."/>
            <person name="Madupu R."/>
            <person name="Durkin A.S."/>
            <person name="Torralba M."/>
            <person name="Methe B."/>
            <person name="Sutton G.G."/>
            <person name="Nelson K.E."/>
        </authorList>
    </citation>
    <scope>NUCLEOTIDE SEQUENCE [LARGE SCALE GENOMIC DNA]</scope>
    <source>
        <strain evidence="3 4">F0489</strain>
    </source>
</reference>
<dbReference type="SUPFAM" id="SSF46955">
    <property type="entry name" value="Putative DNA-binding domain"/>
    <property type="match status" value="1"/>
</dbReference>
<dbReference type="RefSeq" id="WP_008729458.1">
    <property type="nucleotide sequence ID" value="NZ_AKFT01000005.1"/>
</dbReference>
<protein>
    <submittedName>
        <fullName evidence="3">MerR HTH family regulatory protein</fullName>
    </submittedName>
</protein>
<comment type="caution">
    <text evidence="3">The sequence shown here is derived from an EMBL/GenBank/DDBJ whole genome shotgun (WGS) entry which is preliminary data.</text>
</comment>
<dbReference type="GO" id="GO:0003700">
    <property type="term" value="F:DNA-binding transcription factor activity"/>
    <property type="evidence" value="ECO:0007669"/>
    <property type="project" value="InterPro"/>
</dbReference>
<dbReference type="PANTHER" id="PTHR30204:SF93">
    <property type="entry name" value="HTH MERR-TYPE DOMAIN-CONTAINING PROTEIN"/>
    <property type="match status" value="1"/>
</dbReference>
<dbReference type="eggNOG" id="COG0789">
    <property type="taxonomic scope" value="Bacteria"/>
</dbReference>
<proteinExistence type="predicted"/>
<evidence type="ECO:0000313" key="3">
    <source>
        <dbReference type="EMBL" id="EJF47722.1"/>
    </source>
</evidence>
<gene>
    <name evidence="3" type="ORF">HMPREF1318_2517</name>
</gene>
<accession>J0NSA6</accession>
<dbReference type="InterPro" id="IPR000551">
    <property type="entry name" value="MerR-type_HTH_dom"/>
</dbReference>
<dbReference type="AlphaFoldDB" id="J0NSA6"/>
<dbReference type="Pfam" id="PF13411">
    <property type="entry name" value="MerR_1"/>
    <property type="match status" value="1"/>
</dbReference>
<dbReference type="CDD" id="cd00592">
    <property type="entry name" value="HTH_MerR-like"/>
    <property type="match status" value="1"/>
</dbReference>
<feature type="domain" description="HTH merR-type" evidence="2">
    <location>
        <begin position="1"/>
        <end position="68"/>
    </location>
</feature>
<evidence type="ECO:0000259" key="2">
    <source>
        <dbReference type="PROSITE" id="PS50937"/>
    </source>
</evidence>
<dbReference type="GO" id="GO:0003677">
    <property type="term" value="F:DNA binding"/>
    <property type="evidence" value="ECO:0007669"/>
    <property type="project" value="UniProtKB-KW"/>
</dbReference>
<evidence type="ECO:0000256" key="1">
    <source>
        <dbReference type="ARBA" id="ARBA00023125"/>
    </source>
</evidence>
<dbReference type="InterPro" id="IPR009061">
    <property type="entry name" value="DNA-bd_dom_put_sf"/>
</dbReference>
<evidence type="ECO:0000313" key="4">
    <source>
        <dbReference type="Proteomes" id="UP000002941"/>
    </source>
</evidence>